<evidence type="ECO:0000259" key="2">
    <source>
        <dbReference type="Pfam" id="PF07727"/>
    </source>
</evidence>
<sequence length="288" mass="30989">MGLCRTSYGIPSSDRGDTPPVTGGDSPPSPAATPSHGSLGITTGPDPEISSLASPPSSLTTPSPTLGRGKRQNKAPSILKDYFLLALSSVPTRLHPMIQSGVQPCEQKLMLLKQMSHADHTLFTYRKGEVFLSVLVYVDDLILIKNNSIAYSSFKQYLNDCFKLKDLGPLKYFLGIEAARGPRGLFLSQGKYALDILSKSDLSAPSPLHSLWNRTTILLLLTILSSLTQALSIAFLSRTGFKVSHCPAAAMRMLPIDEMLDASICVSLGTDGAMGKVSKNRTSDNYKG</sequence>
<evidence type="ECO:0000313" key="3">
    <source>
        <dbReference type="EMBL" id="KAK2998940.1"/>
    </source>
</evidence>
<dbReference type="Pfam" id="PF07727">
    <property type="entry name" value="RVT_2"/>
    <property type="match status" value="1"/>
</dbReference>
<feature type="region of interest" description="Disordered" evidence="1">
    <location>
        <begin position="1"/>
        <end position="73"/>
    </location>
</feature>
<evidence type="ECO:0000313" key="4">
    <source>
        <dbReference type="Proteomes" id="UP001188597"/>
    </source>
</evidence>
<accession>A0AA88V0X9</accession>
<keyword evidence="4" id="KW-1185">Reference proteome</keyword>
<dbReference type="EMBL" id="JAVXUP010003442">
    <property type="protein sequence ID" value="KAK2998940.1"/>
    <property type="molecule type" value="Genomic_DNA"/>
</dbReference>
<reference evidence="3" key="1">
    <citation type="submission" date="2022-12" db="EMBL/GenBank/DDBJ databases">
        <title>Draft genome assemblies for two species of Escallonia (Escalloniales).</title>
        <authorList>
            <person name="Chanderbali A."/>
            <person name="Dervinis C."/>
            <person name="Anghel I."/>
            <person name="Soltis D."/>
            <person name="Soltis P."/>
            <person name="Zapata F."/>
        </authorList>
    </citation>
    <scope>NUCLEOTIDE SEQUENCE</scope>
    <source>
        <strain evidence="3">UCBG64.0493</strain>
        <tissue evidence="3">Leaf</tissue>
    </source>
</reference>
<dbReference type="InterPro" id="IPR032466">
    <property type="entry name" value="Metal_Hydrolase"/>
</dbReference>
<dbReference type="AlphaFoldDB" id="A0AA88V0X9"/>
<gene>
    <name evidence="3" type="ORF">RJ639_024413</name>
</gene>
<feature type="domain" description="Reverse transcriptase Ty1/copia-type" evidence="2">
    <location>
        <begin position="115"/>
        <end position="204"/>
    </location>
</feature>
<feature type="compositionally biased region" description="Low complexity" evidence="1">
    <location>
        <begin position="50"/>
        <end position="66"/>
    </location>
</feature>
<proteinExistence type="predicted"/>
<organism evidence="3 4">
    <name type="scientific">Escallonia herrerae</name>
    <dbReference type="NCBI Taxonomy" id="1293975"/>
    <lineage>
        <taxon>Eukaryota</taxon>
        <taxon>Viridiplantae</taxon>
        <taxon>Streptophyta</taxon>
        <taxon>Embryophyta</taxon>
        <taxon>Tracheophyta</taxon>
        <taxon>Spermatophyta</taxon>
        <taxon>Magnoliopsida</taxon>
        <taxon>eudicotyledons</taxon>
        <taxon>Gunneridae</taxon>
        <taxon>Pentapetalae</taxon>
        <taxon>asterids</taxon>
        <taxon>campanulids</taxon>
        <taxon>Escalloniales</taxon>
        <taxon>Escalloniaceae</taxon>
        <taxon>Escallonia</taxon>
    </lineage>
</organism>
<dbReference type="InterPro" id="IPR013103">
    <property type="entry name" value="RVT_2"/>
</dbReference>
<dbReference type="SUPFAM" id="SSF51556">
    <property type="entry name" value="Metallo-dependent hydrolases"/>
    <property type="match status" value="1"/>
</dbReference>
<evidence type="ECO:0000256" key="1">
    <source>
        <dbReference type="SAM" id="MobiDB-lite"/>
    </source>
</evidence>
<dbReference type="Gene3D" id="3.20.20.140">
    <property type="entry name" value="Metal-dependent hydrolases"/>
    <property type="match status" value="1"/>
</dbReference>
<protein>
    <recommendedName>
        <fullName evidence="2">Reverse transcriptase Ty1/copia-type domain-containing protein</fullName>
    </recommendedName>
</protein>
<name>A0AA88V0X9_9ASTE</name>
<comment type="caution">
    <text evidence="3">The sequence shown here is derived from an EMBL/GenBank/DDBJ whole genome shotgun (WGS) entry which is preliminary data.</text>
</comment>
<dbReference type="Proteomes" id="UP001188597">
    <property type="component" value="Unassembled WGS sequence"/>
</dbReference>